<protein>
    <recommendedName>
        <fullName evidence="1">GH15-like domain-containing protein</fullName>
    </recommendedName>
</protein>
<dbReference type="GO" id="GO:0005975">
    <property type="term" value="P:carbohydrate metabolic process"/>
    <property type="evidence" value="ECO:0007669"/>
    <property type="project" value="InterPro"/>
</dbReference>
<name>A0A918XCA6_9ACTN</name>
<evidence type="ECO:0000313" key="2">
    <source>
        <dbReference type="EMBL" id="GHD24282.1"/>
    </source>
</evidence>
<dbReference type="Pfam" id="PF00723">
    <property type="entry name" value="Glyco_hydro_15"/>
    <property type="match status" value="1"/>
</dbReference>
<proteinExistence type="predicted"/>
<dbReference type="PANTHER" id="PTHR31616">
    <property type="entry name" value="TREHALASE"/>
    <property type="match status" value="1"/>
</dbReference>
<dbReference type="Proteomes" id="UP000654947">
    <property type="component" value="Unassembled WGS sequence"/>
</dbReference>
<dbReference type="InterPro" id="IPR008928">
    <property type="entry name" value="6-hairpin_glycosidase_sf"/>
</dbReference>
<dbReference type="PANTHER" id="PTHR31616:SF0">
    <property type="entry name" value="GLUCAN 1,4-ALPHA-GLUCOSIDASE"/>
    <property type="match status" value="1"/>
</dbReference>
<dbReference type="Gene3D" id="1.50.10.10">
    <property type="match status" value="1"/>
</dbReference>
<organism evidence="2 3">
    <name type="scientific">Nocardiopsis kunsanensis</name>
    <dbReference type="NCBI Taxonomy" id="141693"/>
    <lineage>
        <taxon>Bacteria</taxon>
        <taxon>Bacillati</taxon>
        <taxon>Actinomycetota</taxon>
        <taxon>Actinomycetes</taxon>
        <taxon>Streptosporangiales</taxon>
        <taxon>Nocardiopsidaceae</taxon>
        <taxon>Nocardiopsis</taxon>
    </lineage>
</organism>
<feature type="domain" description="GH15-like" evidence="1">
    <location>
        <begin position="2"/>
        <end position="210"/>
    </location>
</feature>
<dbReference type="GO" id="GO:0004553">
    <property type="term" value="F:hydrolase activity, hydrolyzing O-glycosyl compounds"/>
    <property type="evidence" value="ECO:0007669"/>
    <property type="project" value="UniProtKB-ARBA"/>
</dbReference>
<dbReference type="AlphaFoldDB" id="A0A918XCA6"/>
<reference evidence="2 3" key="1">
    <citation type="journal article" date="2014" name="Int. J. Syst. Evol. Microbiol.">
        <title>Complete genome sequence of Corynebacterium casei LMG S-19264T (=DSM 44701T), isolated from a smear-ripened cheese.</title>
        <authorList>
            <consortium name="US DOE Joint Genome Institute (JGI-PGF)"/>
            <person name="Walter F."/>
            <person name="Albersmeier A."/>
            <person name="Kalinowski J."/>
            <person name="Ruckert C."/>
        </authorList>
    </citation>
    <scope>NUCLEOTIDE SEQUENCE [LARGE SCALE GENOMIC DNA]</scope>
    <source>
        <strain evidence="2 3">KCTC 19473</strain>
    </source>
</reference>
<keyword evidence="3" id="KW-1185">Reference proteome</keyword>
<dbReference type="SUPFAM" id="SSF48208">
    <property type="entry name" value="Six-hairpin glycosidases"/>
    <property type="match status" value="1"/>
</dbReference>
<dbReference type="EMBL" id="BMXL01000008">
    <property type="protein sequence ID" value="GHD24282.1"/>
    <property type="molecule type" value="Genomic_DNA"/>
</dbReference>
<gene>
    <name evidence="2" type="ORF">GCM10007147_20130</name>
</gene>
<comment type="caution">
    <text evidence="2">The sequence shown here is derived from an EMBL/GenBank/DDBJ whole genome shotgun (WGS) entry which is preliminary data.</text>
</comment>
<sequence>MVVLSFLRLGHAHEAGSYLRYLLSTTEGPVERLTPVHGLDGREPPEETEVDHVRGYAGSRPVRVGNDADAQHQLDVYGHVLDAVLTYQQVVGDLPEKKVKLADDVVEALREVWREPDSGFWEVRSGQRHWTSSKVYAWACLDRAVQLAQHLGRQEEVPFEDWCRERDVIRAEVLERGYDPGPGTFTQSYGAPRVDGSLLRLPLLGFLEGATRGSHAPWTG</sequence>
<evidence type="ECO:0000259" key="1">
    <source>
        <dbReference type="Pfam" id="PF00723"/>
    </source>
</evidence>
<evidence type="ECO:0000313" key="3">
    <source>
        <dbReference type="Proteomes" id="UP000654947"/>
    </source>
</evidence>
<accession>A0A918XCA6</accession>
<dbReference type="InterPro" id="IPR011613">
    <property type="entry name" value="GH15-like"/>
</dbReference>
<dbReference type="InterPro" id="IPR012341">
    <property type="entry name" value="6hp_glycosidase-like_sf"/>
</dbReference>